<reference evidence="1 2" key="1">
    <citation type="submission" date="2019-02" db="EMBL/GenBank/DDBJ databases">
        <title>Deep-cultivation of Planctomycetes and their phenomic and genomic characterization uncovers novel biology.</title>
        <authorList>
            <person name="Wiegand S."/>
            <person name="Jogler M."/>
            <person name="Boedeker C."/>
            <person name="Pinto D."/>
            <person name="Vollmers J."/>
            <person name="Rivas-Marin E."/>
            <person name="Kohn T."/>
            <person name="Peeters S.H."/>
            <person name="Heuer A."/>
            <person name="Rast P."/>
            <person name="Oberbeckmann S."/>
            <person name="Bunk B."/>
            <person name="Jeske O."/>
            <person name="Meyerdierks A."/>
            <person name="Storesund J.E."/>
            <person name="Kallscheuer N."/>
            <person name="Luecker S."/>
            <person name="Lage O.M."/>
            <person name="Pohl T."/>
            <person name="Merkel B.J."/>
            <person name="Hornburger P."/>
            <person name="Mueller R.-W."/>
            <person name="Bruemmer F."/>
            <person name="Labrenz M."/>
            <person name="Spormann A.M."/>
            <person name="Op Den Camp H."/>
            <person name="Overmann J."/>
            <person name="Amann R."/>
            <person name="Jetten M.S.M."/>
            <person name="Mascher T."/>
            <person name="Medema M.H."/>
            <person name="Devos D.P."/>
            <person name="Kaster A.-K."/>
            <person name="Ovreas L."/>
            <person name="Rohde M."/>
            <person name="Galperin M.Y."/>
            <person name="Jogler C."/>
        </authorList>
    </citation>
    <scope>NUCLEOTIDE SEQUENCE [LARGE SCALE GENOMIC DNA]</scope>
    <source>
        <strain evidence="1 2">Poly51</strain>
    </source>
</reference>
<protein>
    <submittedName>
        <fullName evidence="1">Uncharacterized protein</fullName>
    </submittedName>
</protein>
<name>A0A5C6F442_9BACT</name>
<evidence type="ECO:0000313" key="2">
    <source>
        <dbReference type="Proteomes" id="UP000318288"/>
    </source>
</evidence>
<dbReference type="AlphaFoldDB" id="A0A5C6F442"/>
<accession>A0A5C6F442</accession>
<proteinExistence type="predicted"/>
<dbReference type="Proteomes" id="UP000318288">
    <property type="component" value="Unassembled WGS sequence"/>
</dbReference>
<gene>
    <name evidence="1" type="ORF">Poly51_35050</name>
</gene>
<dbReference type="RefSeq" id="WP_146458940.1">
    <property type="nucleotide sequence ID" value="NZ_SJPW01000004.1"/>
</dbReference>
<keyword evidence="2" id="KW-1185">Reference proteome</keyword>
<comment type="caution">
    <text evidence="1">The sequence shown here is derived from an EMBL/GenBank/DDBJ whole genome shotgun (WGS) entry which is preliminary data.</text>
</comment>
<sequence>MAVLQTMLSDFQTPAVRRNDVEQTCRTVVDKVTTATTATDDRLRGFAIDARIQLQAIEHLCYAGSADAKEPGQFSPR</sequence>
<evidence type="ECO:0000313" key="1">
    <source>
        <dbReference type="EMBL" id="TWU54786.1"/>
    </source>
</evidence>
<dbReference type="EMBL" id="SJPW01000004">
    <property type="protein sequence ID" value="TWU54786.1"/>
    <property type="molecule type" value="Genomic_DNA"/>
</dbReference>
<organism evidence="1 2">
    <name type="scientific">Rubripirellula tenax</name>
    <dbReference type="NCBI Taxonomy" id="2528015"/>
    <lineage>
        <taxon>Bacteria</taxon>
        <taxon>Pseudomonadati</taxon>
        <taxon>Planctomycetota</taxon>
        <taxon>Planctomycetia</taxon>
        <taxon>Pirellulales</taxon>
        <taxon>Pirellulaceae</taxon>
        <taxon>Rubripirellula</taxon>
    </lineage>
</organism>